<dbReference type="RefSeq" id="WP_188363867.1">
    <property type="nucleotide sequence ID" value="NZ_BAABJF010000011.1"/>
</dbReference>
<comment type="pathway">
    <text evidence="5 21">Amino-acid biosynthesis; L-leucine biosynthesis; L-leucine from 3-methyl-2-oxobutanoate: step 4/4.</text>
</comment>
<dbReference type="InterPro" id="IPR043131">
    <property type="entry name" value="BCAT-like_N"/>
</dbReference>
<evidence type="ECO:0000256" key="4">
    <source>
        <dbReference type="ARBA" id="ARBA00004931"/>
    </source>
</evidence>
<evidence type="ECO:0000256" key="1">
    <source>
        <dbReference type="ARBA" id="ARBA00001933"/>
    </source>
</evidence>
<dbReference type="PANTHER" id="PTHR11825">
    <property type="entry name" value="SUBGROUP IIII AMINOTRANSFERASE"/>
    <property type="match status" value="1"/>
</dbReference>
<dbReference type="Pfam" id="PF01063">
    <property type="entry name" value="Aminotran_4"/>
    <property type="match status" value="1"/>
</dbReference>
<dbReference type="EMBL" id="BMEO01000001">
    <property type="protein sequence ID" value="GGF85147.1"/>
    <property type="molecule type" value="Genomic_DNA"/>
</dbReference>
<comment type="catalytic activity">
    <reaction evidence="16 20">
        <text>L-leucine + 2-oxoglutarate = 4-methyl-2-oxopentanoate + L-glutamate</text>
        <dbReference type="Rhea" id="RHEA:18321"/>
        <dbReference type="ChEBI" id="CHEBI:16810"/>
        <dbReference type="ChEBI" id="CHEBI:17865"/>
        <dbReference type="ChEBI" id="CHEBI:29985"/>
        <dbReference type="ChEBI" id="CHEBI:57427"/>
        <dbReference type="EC" id="2.6.1.42"/>
    </reaction>
</comment>
<evidence type="ECO:0000256" key="16">
    <source>
        <dbReference type="ARBA" id="ARBA00049229"/>
    </source>
</evidence>
<dbReference type="Gene3D" id="3.30.470.10">
    <property type="match status" value="1"/>
</dbReference>
<evidence type="ECO:0000256" key="3">
    <source>
        <dbReference type="ARBA" id="ARBA00004824"/>
    </source>
</evidence>
<evidence type="ECO:0000256" key="9">
    <source>
        <dbReference type="ARBA" id="ARBA00022576"/>
    </source>
</evidence>
<evidence type="ECO:0000313" key="22">
    <source>
        <dbReference type="EMBL" id="GGF85147.1"/>
    </source>
</evidence>
<dbReference type="InterPro" id="IPR005786">
    <property type="entry name" value="B_amino_transII"/>
</dbReference>
<comment type="function">
    <text evidence="2">Acts on leucine, isoleucine and valine.</text>
</comment>
<keyword evidence="13 20" id="KW-0100">Branched-chain amino acid biosynthesis</keyword>
<evidence type="ECO:0000256" key="5">
    <source>
        <dbReference type="ARBA" id="ARBA00005072"/>
    </source>
</evidence>
<dbReference type="AlphaFoldDB" id="A0A917CFL8"/>
<organism evidence="22 23">
    <name type="scientific">Marinicella pacifica</name>
    <dbReference type="NCBI Taxonomy" id="1171543"/>
    <lineage>
        <taxon>Bacteria</taxon>
        <taxon>Pseudomonadati</taxon>
        <taxon>Pseudomonadota</taxon>
        <taxon>Gammaproteobacteria</taxon>
        <taxon>Lysobacterales</taxon>
        <taxon>Marinicellaceae</taxon>
        <taxon>Marinicella</taxon>
    </lineage>
</organism>
<comment type="cofactor">
    <cofactor evidence="1 19">
        <name>pyridoxal 5'-phosphate</name>
        <dbReference type="ChEBI" id="CHEBI:597326"/>
    </cofactor>
</comment>
<reference evidence="22" key="1">
    <citation type="journal article" date="2014" name="Int. J. Syst. Evol. Microbiol.">
        <title>Complete genome sequence of Corynebacterium casei LMG S-19264T (=DSM 44701T), isolated from a smear-ripened cheese.</title>
        <authorList>
            <consortium name="US DOE Joint Genome Institute (JGI-PGF)"/>
            <person name="Walter F."/>
            <person name="Albersmeier A."/>
            <person name="Kalinowski J."/>
            <person name="Ruckert C."/>
        </authorList>
    </citation>
    <scope>NUCLEOTIDE SEQUENCE</scope>
    <source>
        <strain evidence="22">CGMCC 1.12181</strain>
    </source>
</reference>
<comment type="catalytic activity">
    <reaction evidence="14 20">
        <text>L-valine + 2-oxoglutarate = 3-methyl-2-oxobutanoate + L-glutamate</text>
        <dbReference type="Rhea" id="RHEA:24813"/>
        <dbReference type="ChEBI" id="CHEBI:11851"/>
        <dbReference type="ChEBI" id="CHEBI:16810"/>
        <dbReference type="ChEBI" id="CHEBI:29985"/>
        <dbReference type="ChEBI" id="CHEBI:57762"/>
        <dbReference type="EC" id="2.6.1.42"/>
    </reaction>
</comment>
<gene>
    <name evidence="22" type="ORF">GCM10011365_02720</name>
</gene>
<evidence type="ECO:0000256" key="17">
    <source>
        <dbReference type="PIRSR" id="PIRSR006468-1"/>
    </source>
</evidence>
<dbReference type="GO" id="GO:0008652">
    <property type="term" value="P:amino acid biosynthetic process"/>
    <property type="evidence" value="ECO:0007669"/>
    <property type="project" value="UniProtKB-KW"/>
</dbReference>
<comment type="catalytic activity">
    <reaction evidence="15 20">
        <text>L-isoleucine + 2-oxoglutarate = (S)-3-methyl-2-oxopentanoate + L-glutamate</text>
        <dbReference type="Rhea" id="RHEA:24801"/>
        <dbReference type="ChEBI" id="CHEBI:16810"/>
        <dbReference type="ChEBI" id="CHEBI:29985"/>
        <dbReference type="ChEBI" id="CHEBI:35146"/>
        <dbReference type="ChEBI" id="CHEBI:58045"/>
        <dbReference type="EC" id="2.6.1.42"/>
    </reaction>
</comment>
<reference evidence="22" key="2">
    <citation type="submission" date="2020-09" db="EMBL/GenBank/DDBJ databases">
        <authorList>
            <person name="Sun Q."/>
            <person name="Zhou Y."/>
        </authorList>
    </citation>
    <scope>NUCLEOTIDE SEQUENCE</scope>
    <source>
        <strain evidence="22">CGMCC 1.12181</strain>
    </source>
</reference>
<sequence>MGAFGKDFTSLMAFSRYSDNQWQTPSLQPLDDFKLTPASHVLHYASTCFEGLKAYRWADGRIRLFRYRDNIKRLRASAKALCLPIPDEALLDTMIKQAVLAVESEIPDLPKSLYIRPTLIGTETNIGAAGRASSEAYLYIMTSPVGDYFSGGIRPLKLLIDELNMRSTPTFGQVKTGGNYAAALSSVIRAREQYGADQVLYCPQGNVQETGAANFFVLKSKTLITKKLDGSILPGITRDSIMQLAENQGFEVVERDFTVKELISWLPESEAFLSGTAAVISPVGHLIHNNKTHAVGNGEIGQHTLAFRKQLTDIQHGQAEDNNSWITVIS</sequence>
<evidence type="ECO:0000256" key="20">
    <source>
        <dbReference type="RuleBase" id="RU004517"/>
    </source>
</evidence>
<dbReference type="Gene3D" id="3.20.10.10">
    <property type="entry name" value="D-amino Acid Aminotransferase, subunit A, domain 2"/>
    <property type="match status" value="1"/>
</dbReference>
<dbReference type="InterPro" id="IPR036038">
    <property type="entry name" value="Aminotransferase-like"/>
</dbReference>
<evidence type="ECO:0000256" key="13">
    <source>
        <dbReference type="ARBA" id="ARBA00023304"/>
    </source>
</evidence>
<evidence type="ECO:0000256" key="2">
    <source>
        <dbReference type="ARBA" id="ARBA00003109"/>
    </source>
</evidence>
<dbReference type="EC" id="2.6.1.42" evidence="7 20"/>
<comment type="similarity">
    <text evidence="6 18">Belongs to the class-IV pyridoxal-phosphate-dependent aminotransferase family.</text>
</comment>
<keyword evidence="10 20" id="KW-0028">Amino-acid biosynthesis</keyword>
<evidence type="ECO:0000256" key="21">
    <source>
        <dbReference type="RuleBase" id="RU004519"/>
    </source>
</evidence>
<evidence type="ECO:0000256" key="11">
    <source>
        <dbReference type="ARBA" id="ARBA00022679"/>
    </source>
</evidence>
<evidence type="ECO:0000256" key="8">
    <source>
        <dbReference type="ARBA" id="ARBA00018179"/>
    </source>
</evidence>
<comment type="caution">
    <text evidence="22">The sequence shown here is derived from an EMBL/GenBank/DDBJ whole genome shotgun (WGS) entry which is preliminary data.</text>
</comment>
<dbReference type="GO" id="GO:0004084">
    <property type="term" value="F:branched-chain-amino-acid transaminase activity"/>
    <property type="evidence" value="ECO:0007669"/>
    <property type="project" value="UniProtKB-EC"/>
</dbReference>
<evidence type="ECO:0000256" key="7">
    <source>
        <dbReference type="ARBA" id="ARBA00013053"/>
    </source>
</evidence>
<dbReference type="InterPro" id="IPR001544">
    <property type="entry name" value="Aminotrans_IV"/>
</dbReference>
<dbReference type="PROSITE" id="PS00770">
    <property type="entry name" value="AA_TRANSFER_CLASS_4"/>
    <property type="match status" value="1"/>
</dbReference>
<evidence type="ECO:0000256" key="10">
    <source>
        <dbReference type="ARBA" id="ARBA00022605"/>
    </source>
</evidence>
<name>A0A917CFL8_9GAMM</name>
<protein>
    <recommendedName>
        <fullName evidence="8 20">Branched-chain-amino-acid aminotransferase</fullName>
        <ecNumber evidence="7 20">2.6.1.42</ecNumber>
    </recommendedName>
</protein>
<comment type="pathway">
    <text evidence="3 21">Amino-acid biosynthesis; L-isoleucine biosynthesis; L-isoleucine from 2-oxobutanoate: step 4/4.</text>
</comment>
<dbReference type="NCBIfam" id="NF009897">
    <property type="entry name" value="PRK13357.1"/>
    <property type="match status" value="1"/>
</dbReference>
<dbReference type="Proteomes" id="UP000605253">
    <property type="component" value="Unassembled WGS sequence"/>
</dbReference>
<dbReference type="InterPro" id="IPR033939">
    <property type="entry name" value="BCAT_family"/>
</dbReference>
<dbReference type="InterPro" id="IPR043132">
    <property type="entry name" value="BCAT-like_C"/>
</dbReference>
<evidence type="ECO:0000256" key="18">
    <source>
        <dbReference type="RuleBase" id="RU004106"/>
    </source>
</evidence>
<evidence type="ECO:0000256" key="19">
    <source>
        <dbReference type="RuleBase" id="RU004516"/>
    </source>
</evidence>
<dbReference type="PIRSF" id="PIRSF006468">
    <property type="entry name" value="BCAT1"/>
    <property type="match status" value="1"/>
</dbReference>
<feature type="modified residue" description="N6-(pyridoxal phosphate)lysine" evidence="17">
    <location>
        <position position="175"/>
    </location>
</feature>
<dbReference type="InterPro" id="IPR018300">
    <property type="entry name" value="Aminotrans_IV_CS"/>
</dbReference>
<evidence type="ECO:0000313" key="23">
    <source>
        <dbReference type="Proteomes" id="UP000605253"/>
    </source>
</evidence>
<keyword evidence="11 20" id="KW-0808">Transferase</keyword>
<proteinExistence type="inferred from homology"/>
<keyword evidence="9 20" id="KW-0032">Aminotransferase</keyword>
<dbReference type="SUPFAM" id="SSF56752">
    <property type="entry name" value="D-aminoacid aminotransferase-like PLP-dependent enzymes"/>
    <property type="match status" value="1"/>
</dbReference>
<dbReference type="CDD" id="cd01557">
    <property type="entry name" value="BCAT_beta_family"/>
    <property type="match status" value="1"/>
</dbReference>
<keyword evidence="23" id="KW-1185">Reference proteome</keyword>
<evidence type="ECO:0000256" key="12">
    <source>
        <dbReference type="ARBA" id="ARBA00022898"/>
    </source>
</evidence>
<evidence type="ECO:0000256" key="14">
    <source>
        <dbReference type="ARBA" id="ARBA00048212"/>
    </source>
</evidence>
<dbReference type="NCBIfam" id="TIGR01123">
    <property type="entry name" value="ilvE_II"/>
    <property type="match status" value="1"/>
</dbReference>
<evidence type="ECO:0000256" key="15">
    <source>
        <dbReference type="ARBA" id="ARBA00048798"/>
    </source>
</evidence>
<keyword evidence="12 19" id="KW-0663">Pyridoxal phosphate</keyword>
<evidence type="ECO:0000256" key="6">
    <source>
        <dbReference type="ARBA" id="ARBA00009320"/>
    </source>
</evidence>
<comment type="pathway">
    <text evidence="4 21">Amino-acid biosynthesis; L-valine biosynthesis; L-valine from pyruvate: step 4/4.</text>
</comment>
<dbReference type="PANTHER" id="PTHR11825:SF44">
    <property type="entry name" value="BRANCHED-CHAIN-AMINO-ACID AMINOTRANSFERASE"/>
    <property type="match status" value="1"/>
</dbReference>
<dbReference type="GO" id="GO:0009082">
    <property type="term" value="P:branched-chain amino acid biosynthetic process"/>
    <property type="evidence" value="ECO:0007669"/>
    <property type="project" value="UniProtKB-KW"/>
</dbReference>
<accession>A0A917CFL8</accession>